<dbReference type="PRINTS" id="PR01437">
    <property type="entry name" value="NUOXDRDTASE4"/>
</dbReference>
<dbReference type="EMBL" id="JAGKSB010000002">
    <property type="protein sequence ID" value="MBP3942301.1"/>
    <property type="molecule type" value="Genomic_DNA"/>
</dbReference>
<keyword evidence="5" id="KW-1003">Cell membrane</keyword>
<comment type="subunit">
    <text evidence="5">NDH-1 is composed of 14 different subunits. Subunits NuoA, H, J, K, L, M, N constitute the membrane sector of the complex.</text>
</comment>
<dbReference type="RefSeq" id="WP_353545784.1">
    <property type="nucleotide sequence ID" value="NZ_JAGKSB010000002.1"/>
</dbReference>
<dbReference type="EC" id="7.1.1.-" evidence="5"/>
<feature type="transmembrane region" description="Helical" evidence="5">
    <location>
        <begin position="176"/>
        <end position="198"/>
    </location>
</feature>
<evidence type="ECO:0000259" key="7">
    <source>
        <dbReference type="Pfam" id="PF00361"/>
    </source>
</evidence>
<evidence type="ECO:0000256" key="1">
    <source>
        <dbReference type="ARBA" id="ARBA00004127"/>
    </source>
</evidence>
<evidence type="ECO:0000256" key="2">
    <source>
        <dbReference type="ARBA" id="ARBA00022692"/>
    </source>
</evidence>
<dbReference type="AlphaFoldDB" id="A0A8T4HBZ4"/>
<feature type="transmembrane region" description="Helical" evidence="5">
    <location>
        <begin position="386"/>
        <end position="409"/>
    </location>
</feature>
<comment type="function">
    <text evidence="5">NDH-1 shuttles electrons from NADH, via FMN and iron-sulfur (Fe-S) centers, to quinones in the respiratory chain. The immediate electron acceptor for the enzyme in this species is believed to be a menaquinone. Couples the redox reaction to proton translocation (for every two electrons transferred, four hydrogen ions are translocated across the cytoplasmic membrane), and thus conserves the redox energy in a proton gradient.</text>
</comment>
<accession>A0A8T4HBZ4</accession>
<gene>
    <name evidence="5" type="primary">nuoN</name>
    <name evidence="8" type="ORF">J5U18_01765</name>
</gene>
<comment type="catalytic activity">
    <reaction evidence="5">
        <text>a quinone + NADH + 5 H(+)(in) = a quinol + NAD(+) + 4 H(+)(out)</text>
        <dbReference type="Rhea" id="RHEA:57888"/>
        <dbReference type="ChEBI" id="CHEBI:15378"/>
        <dbReference type="ChEBI" id="CHEBI:24646"/>
        <dbReference type="ChEBI" id="CHEBI:57540"/>
        <dbReference type="ChEBI" id="CHEBI:57945"/>
        <dbReference type="ChEBI" id="CHEBI:132124"/>
    </reaction>
</comment>
<evidence type="ECO:0000256" key="4">
    <source>
        <dbReference type="ARBA" id="ARBA00023136"/>
    </source>
</evidence>
<dbReference type="InterPro" id="IPR003918">
    <property type="entry name" value="NADH_UbQ_OxRdtase"/>
</dbReference>
<comment type="similarity">
    <text evidence="5">Belongs to the complex I subunit 2 family.</text>
</comment>
<reference evidence="8" key="1">
    <citation type="submission" date="2021-03" db="EMBL/GenBank/DDBJ databases">
        <authorList>
            <person name="Lu T."/>
            <person name="Wang Q."/>
            <person name="Han X."/>
        </authorList>
    </citation>
    <scope>NUCLEOTIDE SEQUENCE</scope>
    <source>
        <strain evidence="8">WQ 2009</strain>
    </source>
</reference>
<feature type="transmembrane region" description="Helical" evidence="5">
    <location>
        <begin position="89"/>
        <end position="106"/>
    </location>
</feature>
<dbReference type="Proteomes" id="UP000679691">
    <property type="component" value="Unassembled WGS sequence"/>
</dbReference>
<keyword evidence="3 5" id="KW-1133">Transmembrane helix</keyword>
<feature type="transmembrane region" description="Helical" evidence="5">
    <location>
        <begin position="255"/>
        <end position="276"/>
    </location>
</feature>
<dbReference type="GO" id="GO:0048038">
    <property type="term" value="F:quinone binding"/>
    <property type="evidence" value="ECO:0007669"/>
    <property type="project" value="UniProtKB-KW"/>
</dbReference>
<organism evidence="8 9">
    <name type="scientific">Rhinopithecimicrobium faecis</name>
    <dbReference type="NCBI Taxonomy" id="2820698"/>
    <lineage>
        <taxon>Bacteria</taxon>
        <taxon>Pseudomonadati</taxon>
        <taxon>Bacteroidota</taxon>
        <taxon>Sphingobacteriia</taxon>
        <taxon>Sphingobacteriales</taxon>
        <taxon>Sphingobacteriaceae</taxon>
        <taxon>Rhinopithecimicrobium</taxon>
    </lineage>
</organism>
<dbReference type="GO" id="GO:0050136">
    <property type="term" value="F:NADH dehydrogenase (quinone) (non-electrogenic) activity"/>
    <property type="evidence" value="ECO:0007669"/>
    <property type="project" value="UniProtKB-UniRule"/>
</dbReference>
<evidence type="ECO:0000256" key="6">
    <source>
        <dbReference type="RuleBase" id="RU000320"/>
    </source>
</evidence>
<evidence type="ECO:0000256" key="3">
    <source>
        <dbReference type="ARBA" id="ARBA00022989"/>
    </source>
</evidence>
<dbReference type="InterPro" id="IPR001750">
    <property type="entry name" value="ND/Mrp_TM"/>
</dbReference>
<feature type="transmembrane region" description="Helical" evidence="5">
    <location>
        <begin position="288"/>
        <end position="307"/>
    </location>
</feature>
<evidence type="ECO:0000313" key="8">
    <source>
        <dbReference type="EMBL" id="MBP3942301.1"/>
    </source>
</evidence>
<name>A0A8T4HBZ4_9SPHI</name>
<feature type="transmembrane region" description="Helical" evidence="5">
    <location>
        <begin position="118"/>
        <end position="137"/>
    </location>
</feature>
<dbReference type="Pfam" id="PF00361">
    <property type="entry name" value="Proton_antipo_M"/>
    <property type="match status" value="1"/>
</dbReference>
<proteinExistence type="inferred from homology"/>
<protein>
    <recommendedName>
        <fullName evidence="5">NADH-quinone oxidoreductase subunit N</fullName>
        <ecNumber evidence="5">7.1.1.-</ecNumber>
    </recommendedName>
    <alternativeName>
        <fullName evidence="5">NADH dehydrogenase I subunit N</fullName>
    </alternativeName>
    <alternativeName>
        <fullName evidence="5">NDH-1 subunit N</fullName>
    </alternativeName>
</protein>
<dbReference type="GO" id="GO:0042773">
    <property type="term" value="P:ATP synthesis coupled electron transport"/>
    <property type="evidence" value="ECO:0007669"/>
    <property type="project" value="InterPro"/>
</dbReference>
<dbReference type="GO" id="GO:0008137">
    <property type="term" value="F:NADH dehydrogenase (ubiquinone) activity"/>
    <property type="evidence" value="ECO:0007669"/>
    <property type="project" value="InterPro"/>
</dbReference>
<dbReference type="GO" id="GO:0005886">
    <property type="term" value="C:plasma membrane"/>
    <property type="evidence" value="ECO:0007669"/>
    <property type="project" value="UniProtKB-SubCell"/>
</dbReference>
<dbReference type="PANTHER" id="PTHR22773">
    <property type="entry name" value="NADH DEHYDROGENASE"/>
    <property type="match status" value="1"/>
</dbReference>
<feature type="transmembrane region" description="Helical" evidence="5">
    <location>
        <begin position="143"/>
        <end position="164"/>
    </location>
</feature>
<evidence type="ECO:0000256" key="5">
    <source>
        <dbReference type="HAMAP-Rule" id="MF_00445"/>
    </source>
</evidence>
<feature type="transmembrane region" description="Helical" evidence="5">
    <location>
        <begin position="20"/>
        <end position="42"/>
    </location>
</feature>
<dbReference type="GO" id="GO:0012505">
    <property type="term" value="C:endomembrane system"/>
    <property type="evidence" value="ECO:0007669"/>
    <property type="project" value="UniProtKB-SubCell"/>
</dbReference>
<dbReference type="HAMAP" id="MF_00445">
    <property type="entry name" value="NDH1_NuoN_1"/>
    <property type="match status" value="1"/>
</dbReference>
<keyword evidence="2 5" id="KW-0812">Transmembrane</keyword>
<keyword evidence="5" id="KW-0520">NAD</keyword>
<keyword evidence="4 5" id="KW-0472">Membrane</keyword>
<keyword evidence="5" id="KW-1278">Translocase</keyword>
<feature type="transmembrane region" description="Helical" evidence="5">
    <location>
        <begin position="49"/>
        <end position="69"/>
    </location>
</feature>
<keyword evidence="9" id="KW-1185">Reference proteome</keyword>
<sequence length="502" mass="55318">MNEFTYYITEFLNHIIGSIPLFGAELLLIATFIVSILGSLFLAKRFPQATFNITCIGLILTLFILLQQYAANTVGGGFFDLLLIDRLSIISRLLMGFSALVIALFMRQYALKTKNARNVSDAYSILLTATLGLFLLVSSTHWLMLYIAIETVSISSYILVAYFAAKKQQSEAAMKYILFGSVCAAIMLYGLSLIYGFTGNLNFASQEQLTGLTSTPNVVMGVAFFLLFTGIGFKLSFVPFHAWTPDVYEGAPTAITAFLATLPKVAVVVLLARILQSWTASPFFYSDILIYGVTAVAIASMLLGNMAALRQQQVKRMMAYSSIGQIGILLMAALVYQGDNAHILLYYLTIYTLMNLAVFIFIDRLEHQLGSTTIADYRGLGKKQPLLFSCFTFVLISLIGLPPTAGFMSKLLVFSSVFDSFQSTGSTCYLLLLIIGASTAAISLFFYFKIPTTAFLKDYKQDSTVQNPNDSQVDTLYILAIIFSFSLLILGLFPSLLLNILK</sequence>
<comment type="subcellular location">
    <subcellularLocation>
        <location evidence="5">Cell membrane</location>
        <topology evidence="5">Multi-pass membrane protein</topology>
    </subcellularLocation>
    <subcellularLocation>
        <location evidence="1">Endomembrane system</location>
        <topology evidence="1">Multi-pass membrane protein</topology>
    </subcellularLocation>
    <subcellularLocation>
        <location evidence="6">Membrane</location>
        <topology evidence="6">Multi-pass membrane protein</topology>
    </subcellularLocation>
</comment>
<feature type="transmembrane region" description="Helical" evidence="5">
    <location>
        <begin position="476"/>
        <end position="501"/>
    </location>
</feature>
<feature type="transmembrane region" description="Helical" evidence="5">
    <location>
        <begin position="344"/>
        <end position="365"/>
    </location>
</feature>
<comment type="caution">
    <text evidence="8">The sequence shown here is derived from an EMBL/GenBank/DDBJ whole genome shotgun (WGS) entry which is preliminary data.</text>
</comment>
<feature type="domain" description="NADH:quinone oxidoreductase/Mrp antiporter transmembrane" evidence="7">
    <location>
        <begin position="139"/>
        <end position="427"/>
    </location>
</feature>
<feature type="transmembrane region" description="Helical" evidence="5">
    <location>
        <begin position="218"/>
        <end position="243"/>
    </location>
</feature>
<keyword evidence="5" id="KW-0874">Quinone</keyword>
<feature type="transmembrane region" description="Helical" evidence="5">
    <location>
        <begin position="429"/>
        <end position="448"/>
    </location>
</feature>
<keyword evidence="5" id="KW-0813">Transport</keyword>
<dbReference type="InterPro" id="IPR010096">
    <property type="entry name" value="NADH-Q_OxRdtase_suN/2"/>
</dbReference>
<feature type="transmembrane region" description="Helical" evidence="5">
    <location>
        <begin position="319"/>
        <end position="338"/>
    </location>
</feature>
<evidence type="ECO:0000313" key="9">
    <source>
        <dbReference type="Proteomes" id="UP000679691"/>
    </source>
</evidence>